<dbReference type="Pfam" id="PF02885">
    <property type="entry name" value="Glycos_trans_3N"/>
    <property type="match status" value="1"/>
</dbReference>
<reference evidence="13" key="1">
    <citation type="submission" date="2016-10" db="EMBL/GenBank/DDBJ databases">
        <authorList>
            <person name="Varghese N."/>
            <person name="Submissions S."/>
        </authorList>
    </citation>
    <scope>NUCLEOTIDE SEQUENCE [LARGE SCALE GENOMIC DNA]</scope>
    <source>
        <strain evidence="13">CGMCC 1.3566</strain>
    </source>
</reference>
<feature type="binding site" evidence="9">
    <location>
        <position position="92"/>
    </location>
    <ligand>
        <name>Mg(2+)</name>
        <dbReference type="ChEBI" id="CHEBI:18420"/>
        <label>1</label>
    </ligand>
</feature>
<evidence type="ECO:0000256" key="7">
    <source>
        <dbReference type="ARBA" id="ARBA00052328"/>
    </source>
</evidence>
<keyword evidence="3 9" id="KW-0328">Glycosyltransferase</keyword>
<dbReference type="InterPro" id="IPR000312">
    <property type="entry name" value="Glycosyl_Trfase_fam3"/>
</dbReference>
<dbReference type="HAMAP" id="MF_00211">
    <property type="entry name" value="TrpD"/>
    <property type="match status" value="1"/>
</dbReference>
<evidence type="ECO:0000259" key="10">
    <source>
        <dbReference type="Pfam" id="PF00591"/>
    </source>
</evidence>
<feature type="binding site" evidence="9">
    <location>
        <position position="120"/>
    </location>
    <ligand>
        <name>5-phospho-alpha-D-ribose 1-diphosphate</name>
        <dbReference type="ChEBI" id="CHEBI:58017"/>
    </ligand>
</feature>
<dbReference type="SUPFAM" id="SSF52418">
    <property type="entry name" value="Nucleoside phosphorylase/phosphoribosyltransferase catalytic domain"/>
    <property type="match status" value="1"/>
</dbReference>
<feature type="binding site" evidence="9">
    <location>
        <position position="226"/>
    </location>
    <ligand>
        <name>Mg(2+)</name>
        <dbReference type="ChEBI" id="CHEBI:18420"/>
        <label>1</label>
    </ligand>
</feature>
<evidence type="ECO:0000256" key="1">
    <source>
        <dbReference type="ARBA" id="ARBA00004907"/>
    </source>
</evidence>
<dbReference type="InterPro" id="IPR017459">
    <property type="entry name" value="Glycosyl_Trfase_fam3_N_dom"/>
</dbReference>
<evidence type="ECO:0000256" key="3">
    <source>
        <dbReference type="ARBA" id="ARBA00022676"/>
    </source>
</evidence>
<evidence type="ECO:0000256" key="4">
    <source>
        <dbReference type="ARBA" id="ARBA00022679"/>
    </source>
</evidence>
<dbReference type="NCBIfam" id="TIGR01245">
    <property type="entry name" value="trpD"/>
    <property type="match status" value="1"/>
</dbReference>
<comment type="caution">
    <text evidence="9">Lacks conserved residue(s) required for the propagation of feature annotation.</text>
</comment>
<feature type="binding site" evidence="9">
    <location>
        <position position="226"/>
    </location>
    <ligand>
        <name>Mg(2+)</name>
        <dbReference type="ChEBI" id="CHEBI:18420"/>
        <label>2</label>
    </ligand>
</feature>
<evidence type="ECO:0000313" key="13">
    <source>
        <dbReference type="Proteomes" id="UP000199095"/>
    </source>
</evidence>
<evidence type="ECO:0000256" key="5">
    <source>
        <dbReference type="ARBA" id="ARBA00022822"/>
    </source>
</evidence>
<evidence type="ECO:0000256" key="2">
    <source>
        <dbReference type="ARBA" id="ARBA00022605"/>
    </source>
</evidence>
<dbReference type="GO" id="GO:0004048">
    <property type="term" value="F:anthranilate phosphoribosyltransferase activity"/>
    <property type="evidence" value="ECO:0007669"/>
    <property type="project" value="UniProtKB-UniRule"/>
</dbReference>
<dbReference type="SUPFAM" id="SSF47648">
    <property type="entry name" value="Nucleoside phosphorylase/phosphoribosyltransferase N-terminal domain"/>
    <property type="match status" value="1"/>
</dbReference>
<dbReference type="EC" id="2.4.2.18" evidence="9"/>
<feature type="binding site" evidence="9">
    <location>
        <position position="166"/>
    </location>
    <ligand>
        <name>anthranilate</name>
        <dbReference type="ChEBI" id="CHEBI:16567"/>
        <label>2</label>
    </ligand>
</feature>
<sequence length="344" mass="36853">MMKAYLEALANGENLGVSEMSEAAGLLFEDSISDSEIAALLMGLKMKGETSEEIAGFVEALRRHALPFSKSYSDIMDNCGTGGDGSHSFNISTTSAFVLAGAGLKVAKHGNRSVSSKTGSADVLDALGVALNFTVDEVDALLAENGIAFLFAPHVHPKIKRIMKVRQDLKVPTVFNLLGPLINPVELETQLLGIYQREGLEMMAQALHHLGRKRAVVLNGAGFMDEASLAGENHAILLADGELQRFTVHPEEVGLNTYPLEAIRGGNAQENADILLRVLQGEKGAQYETVLLNTSLALLAHGTIDELKEGIELARESIQSGAALSKLNYLIEYSQKRAKGAKEA</sequence>
<comment type="catalytic activity">
    <reaction evidence="7 9">
        <text>N-(5-phospho-beta-D-ribosyl)anthranilate + diphosphate = 5-phospho-alpha-D-ribose 1-diphosphate + anthranilate</text>
        <dbReference type="Rhea" id="RHEA:11768"/>
        <dbReference type="ChEBI" id="CHEBI:16567"/>
        <dbReference type="ChEBI" id="CHEBI:18277"/>
        <dbReference type="ChEBI" id="CHEBI:33019"/>
        <dbReference type="ChEBI" id="CHEBI:58017"/>
        <dbReference type="EC" id="2.4.2.18"/>
    </reaction>
</comment>
<dbReference type="GO" id="GO:0000162">
    <property type="term" value="P:L-tryptophan biosynthetic process"/>
    <property type="evidence" value="ECO:0007669"/>
    <property type="project" value="UniProtKB-UniRule"/>
</dbReference>
<accession>A0A1I0GJ20</accession>
<dbReference type="PANTHER" id="PTHR43285:SF2">
    <property type="entry name" value="ANTHRANILATE PHOSPHORIBOSYLTRANSFERASE"/>
    <property type="match status" value="1"/>
</dbReference>
<gene>
    <name evidence="9" type="primary">trpD</name>
    <name evidence="12" type="ORF">SAMN05421676_10721</name>
</gene>
<keyword evidence="5 9" id="KW-0822">Tryptophan biosynthesis</keyword>
<comment type="similarity">
    <text evidence="8">In the C-terminal section; belongs to the anthranilate phosphoribosyltransferase family.</text>
</comment>
<dbReference type="Gene3D" id="1.20.970.10">
    <property type="entry name" value="Transferase, Pyrimidine Nucleoside Phosphorylase, Chain C"/>
    <property type="match status" value="1"/>
</dbReference>
<keyword evidence="2 9" id="KW-0028">Amino-acid biosynthesis</keyword>
<keyword evidence="13" id="KW-1185">Reference proteome</keyword>
<dbReference type="InterPro" id="IPR005940">
    <property type="entry name" value="Anthranilate_Pribosyl_Tfrase"/>
</dbReference>
<dbReference type="InterPro" id="IPR036320">
    <property type="entry name" value="Glycosyl_Trfase_fam3_N_dom_sf"/>
</dbReference>
<feature type="domain" description="Glycosyl transferase family 3 N-terminal" evidence="11">
    <location>
        <begin position="4"/>
        <end position="65"/>
    </location>
</feature>
<keyword evidence="6 9" id="KW-0057">Aromatic amino acid biosynthesis</keyword>
<feature type="binding site" evidence="9">
    <location>
        <position position="111"/>
    </location>
    <ligand>
        <name>anthranilate</name>
        <dbReference type="ChEBI" id="CHEBI:16567"/>
        <label>1</label>
    </ligand>
</feature>
<dbReference type="AlphaFoldDB" id="A0A1I0GJ20"/>
<dbReference type="GO" id="GO:0005829">
    <property type="term" value="C:cytosol"/>
    <property type="evidence" value="ECO:0007669"/>
    <property type="project" value="TreeGrafter"/>
</dbReference>
<name>A0A1I0GJ20_9BACI</name>
<comment type="similarity">
    <text evidence="9">Belongs to the anthranilate phosphoribosyltransferase family.</text>
</comment>
<dbReference type="Pfam" id="PF00591">
    <property type="entry name" value="Glycos_transf_3"/>
    <property type="match status" value="1"/>
</dbReference>
<comment type="pathway">
    <text evidence="1 9">Amino-acid biosynthesis; L-tryptophan biosynthesis; L-tryptophan from chorismate: step 2/5.</text>
</comment>
<dbReference type="PANTHER" id="PTHR43285">
    <property type="entry name" value="ANTHRANILATE PHOSPHORIBOSYLTRANSFERASE"/>
    <property type="match status" value="1"/>
</dbReference>
<keyword evidence="9" id="KW-0460">Magnesium</keyword>
<evidence type="ECO:0000256" key="8">
    <source>
        <dbReference type="ARBA" id="ARBA00061188"/>
    </source>
</evidence>
<feature type="binding site" evidence="9">
    <location>
        <position position="225"/>
    </location>
    <ligand>
        <name>Mg(2+)</name>
        <dbReference type="ChEBI" id="CHEBI:18420"/>
        <label>2</label>
    </ligand>
</feature>
<comment type="cofactor">
    <cofactor evidence="9">
        <name>Mg(2+)</name>
        <dbReference type="ChEBI" id="CHEBI:18420"/>
    </cofactor>
    <text evidence="9">Binds 2 magnesium ions per monomer.</text>
</comment>
<evidence type="ECO:0000259" key="11">
    <source>
        <dbReference type="Pfam" id="PF02885"/>
    </source>
</evidence>
<dbReference type="GO" id="GO:0000287">
    <property type="term" value="F:magnesium ion binding"/>
    <property type="evidence" value="ECO:0007669"/>
    <property type="project" value="UniProtKB-UniRule"/>
</dbReference>
<dbReference type="STRING" id="237682.SAMN05421676_10721"/>
<dbReference type="FunFam" id="3.40.1030.10:FF:000002">
    <property type="entry name" value="Anthranilate phosphoribosyltransferase"/>
    <property type="match status" value="1"/>
</dbReference>
<feature type="binding site" evidence="9">
    <location>
        <begin position="90"/>
        <end position="93"/>
    </location>
    <ligand>
        <name>5-phospho-alpha-D-ribose 1-diphosphate</name>
        <dbReference type="ChEBI" id="CHEBI:58017"/>
    </ligand>
</feature>
<evidence type="ECO:0000256" key="6">
    <source>
        <dbReference type="ARBA" id="ARBA00023141"/>
    </source>
</evidence>
<dbReference type="InterPro" id="IPR035902">
    <property type="entry name" value="Nuc_phospho_transferase"/>
</dbReference>
<dbReference type="Gene3D" id="3.40.1030.10">
    <property type="entry name" value="Nucleoside phosphorylase/phosphoribosyltransferase catalytic domain"/>
    <property type="match status" value="1"/>
</dbReference>
<dbReference type="UniPathway" id="UPA00035">
    <property type="reaction ID" value="UER00041"/>
</dbReference>
<feature type="binding site" evidence="9">
    <location>
        <begin position="83"/>
        <end position="84"/>
    </location>
    <ligand>
        <name>5-phospho-alpha-D-ribose 1-diphosphate</name>
        <dbReference type="ChEBI" id="CHEBI:58017"/>
    </ligand>
</feature>
<keyword evidence="4 9" id="KW-0808">Transferase</keyword>
<comment type="subunit">
    <text evidence="9">Homodimer.</text>
</comment>
<feature type="binding site" evidence="9">
    <location>
        <position position="88"/>
    </location>
    <ligand>
        <name>5-phospho-alpha-D-ribose 1-diphosphate</name>
        <dbReference type="ChEBI" id="CHEBI:58017"/>
    </ligand>
</feature>
<feature type="binding site" evidence="9">
    <location>
        <begin position="108"/>
        <end position="116"/>
    </location>
    <ligand>
        <name>5-phospho-alpha-D-ribose 1-diphosphate</name>
        <dbReference type="ChEBI" id="CHEBI:58017"/>
    </ligand>
</feature>
<protein>
    <recommendedName>
        <fullName evidence="9">Anthranilate phosphoribosyltransferase</fullName>
        <ecNumber evidence="9">2.4.2.18</ecNumber>
    </recommendedName>
</protein>
<dbReference type="EMBL" id="FOHJ01000007">
    <property type="protein sequence ID" value="SET70933.1"/>
    <property type="molecule type" value="Genomic_DNA"/>
</dbReference>
<feature type="binding site" evidence="9">
    <location>
        <position position="80"/>
    </location>
    <ligand>
        <name>anthranilate</name>
        <dbReference type="ChEBI" id="CHEBI:16567"/>
        <label>1</label>
    </ligand>
</feature>
<feature type="domain" description="Glycosyl transferase family 3" evidence="10">
    <location>
        <begin position="74"/>
        <end position="324"/>
    </location>
</feature>
<dbReference type="Proteomes" id="UP000199095">
    <property type="component" value="Unassembled WGS sequence"/>
</dbReference>
<evidence type="ECO:0000313" key="12">
    <source>
        <dbReference type="EMBL" id="SET70933.1"/>
    </source>
</evidence>
<comment type="function">
    <text evidence="9">Catalyzes the transfer of the phosphoribosyl group of 5-phosphorylribose-1-pyrophosphate (PRPP) to anthranilate to yield N-(5'-phosphoribosyl)-anthranilate (PRA).</text>
</comment>
<proteinExistence type="inferred from homology"/>
<evidence type="ECO:0000256" key="9">
    <source>
        <dbReference type="HAMAP-Rule" id="MF_00211"/>
    </source>
</evidence>
<keyword evidence="9" id="KW-0479">Metal-binding</keyword>
<feature type="binding site" evidence="9">
    <location>
        <position position="80"/>
    </location>
    <ligand>
        <name>5-phospho-alpha-D-ribose 1-diphosphate</name>
        <dbReference type="ChEBI" id="CHEBI:58017"/>
    </ligand>
</feature>
<organism evidence="12 13">
    <name type="scientific">Salinibacillus kushneri</name>
    <dbReference type="NCBI Taxonomy" id="237682"/>
    <lineage>
        <taxon>Bacteria</taxon>
        <taxon>Bacillati</taxon>
        <taxon>Bacillota</taxon>
        <taxon>Bacilli</taxon>
        <taxon>Bacillales</taxon>
        <taxon>Bacillaceae</taxon>
        <taxon>Salinibacillus</taxon>
    </lineage>
</organism>